<dbReference type="Proteomes" id="UP001234989">
    <property type="component" value="Chromosome 5"/>
</dbReference>
<feature type="region of interest" description="Disordered" evidence="1">
    <location>
        <begin position="10"/>
        <end position="31"/>
    </location>
</feature>
<evidence type="ECO:0000313" key="2">
    <source>
        <dbReference type="EMBL" id="WMV29394.1"/>
    </source>
</evidence>
<protein>
    <recommendedName>
        <fullName evidence="4">Gag protein</fullName>
    </recommendedName>
</protein>
<sequence>IFMPPRRVVKGHPARRNVEEQELPNAPGVQPLGEVTNAEFCETIRMLSQVVTNQWKEGRAEDAPPSSWACFEEAFLGRFFPRELKEDKDMRSRMRLFVAGFSHLSSKEGRAAMLIGDMDISRLMVYVQQVEIEKLSDKEEFRNKKAKKGILKPSCDR</sequence>
<gene>
    <name evidence="2" type="ORF">MTR67_022779</name>
</gene>
<accession>A0AAF0TRL2</accession>
<organism evidence="2 3">
    <name type="scientific">Solanum verrucosum</name>
    <dbReference type="NCBI Taxonomy" id="315347"/>
    <lineage>
        <taxon>Eukaryota</taxon>
        <taxon>Viridiplantae</taxon>
        <taxon>Streptophyta</taxon>
        <taxon>Embryophyta</taxon>
        <taxon>Tracheophyta</taxon>
        <taxon>Spermatophyta</taxon>
        <taxon>Magnoliopsida</taxon>
        <taxon>eudicotyledons</taxon>
        <taxon>Gunneridae</taxon>
        <taxon>Pentapetalae</taxon>
        <taxon>asterids</taxon>
        <taxon>lamiids</taxon>
        <taxon>Solanales</taxon>
        <taxon>Solanaceae</taxon>
        <taxon>Solanoideae</taxon>
        <taxon>Solaneae</taxon>
        <taxon>Solanum</taxon>
    </lineage>
</organism>
<proteinExistence type="predicted"/>
<evidence type="ECO:0000313" key="3">
    <source>
        <dbReference type="Proteomes" id="UP001234989"/>
    </source>
</evidence>
<reference evidence="2" key="1">
    <citation type="submission" date="2023-08" db="EMBL/GenBank/DDBJ databases">
        <title>A de novo genome assembly of Solanum verrucosum Schlechtendal, a Mexican diploid species geographically isolated from the other diploid A-genome species in potato relatives.</title>
        <authorList>
            <person name="Hosaka K."/>
        </authorList>
    </citation>
    <scope>NUCLEOTIDE SEQUENCE</scope>
    <source>
        <tissue evidence="2">Young leaves</tissue>
    </source>
</reference>
<feature type="non-terminal residue" evidence="2">
    <location>
        <position position="1"/>
    </location>
</feature>
<evidence type="ECO:0000256" key="1">
    <source>
        <dbReference type="SAM" id="MobiDB-lite"/>
    </source>
</evidence>
<keyword evidence="3" id="KW-1185">Reference proteome</keyword>
<dbReference type="EMBL" id="CP133616">
    <property type="protein sequence ID" value="WMV29394.1"/>
    <property type="molecule type" value="Genomic_DNA"/>
</dbReference>
<dbReference type="AlphaFoldDB" id="A0AAF0TRL2"/>
<name>A0AAF0TRL2_SOLVR</name>
<evidence type="ECO:0008006" key="4">
    <source>
        <dbReference type="Google" id="ProtNLM"/>
    </source>
</evidence>